<dbReference type="EMBL" id="CAICTM010001598">
    <property type="protein sequence ID" value="CAB9524891.1"/>
    <property type="molecule type" value="Genomic_DNA"/>
</dbReference>
<dbReference type="Proteomes" id="UP001153069">
    <property type="component" value="Unassembled WGS sequence"/>
</dbReference>
<evidence type="ECO:0000313" key="2">
    <source>
        <dbReference type="EMBL" id="CAB9524891.1"/>
    </source>
</evidence>
<feature type="compositionally biased region" description="Basic and acidic residues" evidence="1">
    <location>
        <begin position="20"/>
        <end position="41"/>
    </location>
</feature>
<gene>
    <name evidence="2" type="ORF">SEMRO_1600_G285100.1</name>
</gene>
<name>A0A9N8HT20_9STRA</name>
<comment type="caution">
    <text evidence="2">The sequence shown here is derived from an EMBL/GenBank/DDBJ whole genome shotgun (WGS) entry which is preliminary data.</text>
</comment>
<organism evidence="2 3">
    <name type="scientific">Seminavis robusta</name>
    <dbReference type="NCBI Taxonomy" id="568900"/>
    <lineage>
        <taxon>Eukaryota</taxon>
        <taxon>Sar</taxon>
        <taxon>Stramenopiles</taxon>
        <taxon>Ochrophyta</taxon>
        <taxon>Bacillariophyta</taxon>
        <taxon>Bacillariophyceae</taxon>
        <taxon>Bacillariophycidae</taxon>
        <taxon>Naviculales</taxon>
        <taxon>Naviculaceae</taxon>
        <taxon>Seminavis</taxon>
    </lineage>
</organism>
<evidence type="ECO:0000256" key="1">
    <source>
        <dbReference type="SAM" id="MobiDB-lite"/>
    </source>
</evidence>
<feature type="region of interest" description="Disordered" evidence="1">
    <location>
        <begin position="1"/>
        <end position="49"/>
    </location>
</feature>
<dbReference type="AlphaFoldDB" id="A0A9N8HT20"/>
<sequence length="257" mass="27277">MNNNNSNDDEQPPVTKKARRGELKDHEDKDELVTKEEKKQDAEDETNSAAIDTTARVGLKKVRSLQDGNLCGGDFVLDTDGSACTISFLFEKDGKICGLTAGHLADVGDNLEIFAESQADEEDSSSSCFATGGQRVDLLMVSPMHMSGLSTILRLPEPDANPTPPQEGIEVVVCGAKRRGANGVVAIGSSVKGKMSKKGDIGISSNADSGESVSYGSTSLTYGVDCGALYLVTTSGTPIAMHHCLQNPQDEGREEHR</sequence>
<reference evidence="2" key="1">
    <citation type="submission" date="2020-06" db="EMBL/GenBank/DDBJ databases">
        <authorList>
            <consortium name="Plant Systems Biology data submission"/>
        </authorList>
    </citation>
    <scope>NUCLEOTIDE SEQUENCE</scope>
    <source>
        <strain evidence="2">D6</strain>
    </source>
</reference>
<keyword evidence="3" id="KW-1185">Reference proteome</keyword>
<accession>A0A9N8HT20</accession>
<evidence type="ECO:0000313" key="3">
    <source>
        <dbReference type="Proteomes" id="UP001153069"/>
    </source>
</evidence>
<proteinExistence type="predicted"/>
<protein>
    <submittedName>
        <fullName evidence="2">Uncharacterized protein</fullName>
    </submittedName>
</protein>